<reference evidence="1" key="1">
    <citation type="submission" date="2020-11" db="EMBL/GenBank/DDBJ databases">
        <authorList>
            <consortium name="DOE Joint Genome Institute"/>
            <person name="Ahrendt S."/>
            <person name="Riley R."/>
            <person name="Andreopoulos W."/>
            <person name="Labutti K."/>
            <person name="Pangilinan J."/>
            <person name="Ruiz-Duenas F.J."/>
            <person name="Barrasa J.M."/>
            <person name="Sanchez-Garcia M."/>
            <person name="Camarero S."/>
            <person name="Miyauchi S."/>
            <person name="Serrano A."/>
            <person name="Linde D."/>
            <person name="Babiker R."/>
            <person name="Drula E."/>
            <person name="Ayuso-Fernandez I."/>
            <person name="Pacheco R."/>
            <person name="Padilla G."/>
            <person name="Ferreira P."/>
            <person name="Barriuso J."/>
            <person name="Kellner H."/>
            <person name="Castanera R."/>
            <person name="Alfaro M."/>
            <person name="Ramirez L."/>
            <person name="Pisabarro A.G."/>
            <person name="Kuo A."/>
            <person name="Tritt A."/>
            <person name="Lipzen A."/>
            <person name="He G."/>
            <person name="Yan M."/>
            <person name="Ng V."/>
            <person name="Cullen D."/>
            <person name="Martin F."/>
            <person name="Rosso M.-N."/>
            <person name="Henrissat B."/>
            <person name="Hibbett D."/>
            <person name="Martinez A.T."/>
            <person name="Grigoriev I.V."/>
        </authorList>
    </citation>
    <scope>NUCLEOTIDE SEQUENCE</scope>
    <source>
        <strain evidence="1">MF-IS2</strain>
    </source>
</reference>
<organism evidence="1 2">
    <name type="scientific">Macrolepiota fuliginosa MF-IS2</name>
    <dbReference type="NCBI Taxonomy" id="1400762"/>
    <lineage>
        <taxon>Eukaryota</taxon>
        <taxon>Fungi</taxon>
        <taxon>Dikarya</taxon>
        <taxon>Basidiomycota</taxon>
        <taxon>Agaricomycotina</taxon>
        <taxon>Agaricomycetes</taxon>
        <taxon>Agaricomycetidae</taxon>
        <taxon>Agaricales</taxon>
        <taxon>Agaricineae</taxon>
        <taxon>Agaricaceae</taxon>
        <taxon>Macrolepiota</taxon>
    </lineage>
</organism>
<protein>
    <submittedName>
        <fullName evidence="1">Uncharacterized protein</fullName>
    </submittedName>
</protein>
<dbReference type="Proteomes" id="UP000807342">
    <property type="component" value="Unassembled WGS sequence"/>
</dbReference>
<proteinExistence type="predicted"/>
<dbReference type="EMBL" id="MU151104">
    <property type="protein sequence ID" value="KAF9450489.1"/>
    <property type="molecule type" value="Genomic_DNA"/>
</dbReference>
<gene>
    <name evidence="1" type="ORF">P691DRAFT_789174</name>
</gene>
<evidence type="ECO:0000313" key="2">
    <source>
        <dbReference type="Proteomes" id="UP000807342"/>
    </source>
</evidence>
<dbReference type="AlphaFoldDB" id="A0A9P6C6N1"/>
<accession>A0A9P6C6N1</accession>
<keyword evidence="2" id="KW-1185">Reference proteome</keyword>
<comment type="caution">
    <text evidence="1">The sequence shown here is derived from an EMBL/GenBank/DDBJ whole genome shotgun (WGS) entry which is preliminary data.</text>
</comment>
<sequence length="105" mass="12007">MGIYKILAEGDRSVHAFRMIGGDISSDIRLAPSDDTQRNKVDFTHGEYPDFLWNIEYAGNDLYHVLLPDKDAVWTVGPEPHERILLKPNVGSKLQTFTFEYLPEN</sequence>
<evidence type="ECO:0000313" key="1">
    <source>
        <dbReference type="EMBL" id="KAF9450489.1"/>
    </source>
</evidence>
<name>A0A9P6C6N1_9AGAR</name>